<evidence type="ECO:0000256" key="1">
    <source>
        <dbReference type="SAM" id="MobiDB-lite"/>
    </source>
</evidence>
<dbReference type="InterPro" id="IPR036374">
    <property type="entry name" value="OxRdtase_Mopterin-bd_sf"/>
</dbReference>
<feature type="region of interest" description="Disordered" evidence="1">
    <location>
        <begin position="31"/>
        <end position="51"/>
    </location>
</feature>
<dbReference type="Gene3D" id="3.90.420.10">
    <property type="entry name" value="Oxidoreductase, molybdopterin-binding domain"/>
    <property type="match status" value="1"/>
</dbReference>
<evidence type="ECO:0000259" key="2">
    <source>
        <dbReference type="Pfam" id="PF00174"/>
    </source>
</evidence>
<dbReference type="InterPro" id="IPR000572">
    <property type="entry name" value="OxRdtase_Mopterin-bd_dom"/>
</dbReference>
<protein>
    <recommendedName>
        <fullName evidence="2">Oxidoreductase molybdopterin-binding domain-containing protein</fullName>
    </recommendedName>
</protein>
<dbReference type="EMBL" id="BAABRP010000001">
    <property type="protein sequence ID" value="GAA5511426.1"/>
    <property type="molecule type" value="Genomic_DNA"/>
</dbReference>
<proteinExistence type="predicted"/>
<name>A0ABP9W231_9DEIO</name>
<organism evidence="3 4">
    <name type="scientific">Deinococcus carri</name>
    <dbReference type="NCBI Taxonomy" id="1211323"/>
    <lineage>
        <taxon>Bacteria</taxon>
        <taxon>Thermotogati</taxon>
        <taxon>Deinococcota</taxon>
        <taxon>Deinococci</taxon>
        <taxon>Deinococcales</taxon>
        <taxon>Deinococcaceae</taxon>
        <taxon>Deinococcus</taxon>
    </lineage>
</organism>
<dbReference type="RefSeq" id="WP_345459355.1">
    <property type="nucleotide sequence ID" value="NZ_BAABRP010000001.1"/>
</dbReference>
<gene>
    <name evidence="3" type="ORF">Dcar01_00135</name>
</gene>
<evidence type="ECO:0000313" key="3">
    <source>
        <dbReference type="EMBL" id="GAA5511426.1"/>
    </source>
</evidence>
<comment type="caution">
    <text evidence="3">The sequence shown here is derived from an EMBL/GenBank/DDBJ whole genome shotgun (WGS) entry which is preliminary data.</text>
</comment>
<dbReference type="Proteomes" id="UP001401887">
    <property type="component" value="Unassembled WGS sequence"/>
</dbReference>
<sequence>MPPQPRALLPWLVLFSGLALGVSGPALGEQIGRGPAGQNLPTPPVQSSPARLTPFPYLRPGRPLPPTRAGEQVLLTLEGQGRTLGLTRAQLLALPAVRYATEHAQLHRTFVYEGVPLRDLAELGGFAGQDLRLYASNGFVTTIRARDYLAAPIMLAYRANGRPIPVLEKGPLTVVLPPDPQRFPPHLYGAAWVWFVERITPVP</sequence>
<keyword evidence="4" id="KW-1185">Reference proteome</keyword>
<evidence type="ECO:0000313" key="4">
    <source>
        <dbReference type="Proteomes" id="UP001401887"/>
    </source>
</evidence>
<accession>A0ABP9W231</accession>
<dbReference type="SUPFAM" id="SSF56524">
    <property type="entry name" value="Oxidoreductase molybdopterin-binding domain"/>
    <property type="match status" value="1"/>
</dbReference>
<feature type="domain" description="Oxidoreductase molybdopterin-binding" evidence="2">
    <location>
        <begin position="105"/>
        <end position="200"/>
    </location>
</feature>
<reference evidence="3 4" key="1">
    <citation type="submission" date="2024-02" db="EMBL/GenBank/DDBJ databases">
        <title>Deinococcus carri NBRC 110142.</title>
        <authorList>
            <person name="Ichikawa N."/>
            <person name="Katano-Makiyama Y."/>
            <person name="Hidaka K."/>
        </authorList>
    </citation>
    <scope>NUCLEOTIDE SEQUENCE [LARGE SCALE GENOMIC DNA]</scope>
    <source>
        <strain evidence="3 4">NBRC 110142</strain>
    </source>
</reference>
<dbReference type="Pfam" id="PF00174">
    <property type="entry name" value="Oxidored_molyb"/>
    <property type="match status" value="1"/>
</dbReference>